<dbReference type="NCBIfam" id="TIGR00229">
    <property type="entry name" value="sensory_box"/>
    <property type="match status" value="3"/>
</dbReference>
<dbReference type="InterPro" id="IPR005467">
    <property type="entry name" value="His_kinase_dom"/>
</dbReference>
<gene>
    <name evidence="11" type="ORF">JKP34_04660</name>
</gene>
<evidence type="ECO:0000256" key="2">
    <source>
        <dbReference type="ARBA" id="ARBA00012438"/>
    </source>
</evidence>
<dbReference type="GO" id="GO:0004673">
    <property type="term" value="F:protein histidine kinase activity"/>
    <property type="evidence" value="ECO:0007669"/>
    <property type="project" value="UniProtKB-EC"/>
</dbReference>
<dbReference type="InterPro" id="IPR052162">
    <property type="entry name" value="Sensor_kinase/Photoreceptor"/>
</dbReference>
<evidence type="ECO:0000256" key="7">
    <source>
        <dbReference type="SAM" id="Phobius"/>
    </source>
</evidence>
<keyword evidence="4" id="KW-0808">Transferase</keyword>
<feature type="transmembrane region" description="Helical" evidence="7">
    <location>
        <begin position="172"/>
        <end position="194"/>
    </location>
</feature>
<feature type="domain" description="PAC" evidence="10">
    <location>
        <begin position="564"/>
        <end position="617"/>
    </location>
</feature>
<dbReference type="PANTHER" id="PTHR43304">
    <property type="entry name" value="PHYTOCHROME-LIKE PROTEIN CPH1"/>
    <property type="match status" value="1"/>
</dbReference>
<accession>A0A937AJ41</accession>
<evidence type="ECO:0000259" key="9">
    <source>
        <dbReference type="PROSITE" id="PS50112"/>
    </source>
</evidence>
<keyword evidence="12" id="KW-1185">Reference proteome</keyword>
<proteinExistence type="predicted"/>
<dbReference type="Gene3D" id="3.30.450.20">
    <property type="entry name" value="PAS domain"/>
    <property type="match status" value="5"/>
</dbReference>
<feature type="coiled-coil region" evidence="6">
    <location>
        <begin position="194"/>
        <end position="245"/>
    </location>
</feature>
<keyword evidence="7" id="KW-1133">Transmembrane helix</keyword>
<dbReference type="CDD" id="cd00075">
    <property type="entry name" value="HATPase"/>
    <property type="match status" value="1"/>
</dbReference>
<dbReference type="SUPFAM" id="SSF55785">
    <property type="entry name" value="PYP-like sensor domain (PAS domain)"/>
    <property type="match status" value="5"/>
</dbReference>
<dbReference type="PROSITE" id="PS50109">
    <property type="entry name" value="HIS_KIN"/>
    <property type="match status" value="1"/>
</dbReference>
<name>A0A937AJ41_9BACT</name>
<dbReference type="PROSITE" id="PS50112">
    <property type="entry name" value="PAS"/>
    <property type="match status" value="1"/>
</dbReference>
<protein>
    <recommendedName>
        <fullName evidence="2">histidine kinase</fullName>
        <ecNumber evidence="2">2.7.13.3</ecNumber>
    </recommendedName>
</protein>
<evidence type="ECO:0000256" key="4">
    <source>
        <dbReference type="ARBA" id="ARBA00022679"/>
    </source>
</evidence>
<organism evidence="11 12">
    <name type="scientific">Marivirga atlantica</name>
    <dbReference type="NCBI Taxonomy" id="1548457"/>
    <lineage>
        <taxon>Bacteria</taxon>
        <taxon>Pseudomonadati</taxon>
        <taxon>Bacteroidota</taxon>
        <taxon>Cytophagia</taxon>
        <taxon>Cytophagales</taxon>
        <taxon>Marivirgaceae</taxon>
        <taxon>Marivirga</taxon>
    </lineage>
</organism>
<dbReference type="RefSeq" id="WP_201918193.1">
    <property type="nucleotide sequence ID" value="NZ_JAERQG010000001.1"/>
</dbReference>
<dbReference type="SUPFAM" id="SSF55874">
    <property type="entry name" value="ATPase domain of HSP90 chaperone/DNA topoisomerase II/histidine kinase"/>
    <property type="match status" value="1"/>
</dbReference>
<dbReference type="InterPro" id="IPR003594">
    <property type="entry name" value="HATPase_dom"/>
</dbReference>
<dbReference type="Proteomes" id="UP000642920">
    <property type="component" value="Unassembled WGS sequence"/>
</dbReference>
<dbReference type="Gene3D" id="1.10.287.130">
    <property type="match status" value="1"/>
</dbReference>
<keyword evidence="7" id="KW-0812">Transmembrane</keyword>
<evidence type="ECO:0000256" key="6">
    <source>
        <dbReference type="SAM" id="Coils"/>
    </source>
</evidence>
<keyword evidence="5" id="KW-0418">Kinase</keyword>
<dbReference type="InterPro" id="IPR000700">
    <property type="entry name" value="PAS-assoc_C"/>
</dbReference>
<dbReference type="PANTHER" id="PTHR43304:SF1">
    <property type="entry name" value="PAC DOMAIN-CONTAINING PROTEIN"/>
    <property type="match status" value="1"/>
</dbReference>
<reference evidence="11" key="1">
    <citation type="submission" date="2021-01" db="EMBL/GenBank/DDBJ databases">
        <title>Marivirga sp. nov., isolated from intertidal surface sediments.</title>
        <authorList>
            <person name="Zhang M."/>
        </authorList>
    </citation>
    <scope>NUCLEOTIDE SEQUENCE</scope>
    <source>
        <strain evidence="11">SM1354</strain>
    </source>
</reference>
<feature type="domain" description="Histidine kinase" evidence="8">
    <location>
        <begin position="887"/>
        <end position="1096"/>
    </location>
</feature>
<dbReference type="AlphaFoldDB" id="A0A937AJ41"/>
<evidence type="ECO:0000259" key="10">
    <source>
        <dbReference type="PROSITE" id="PS50113"/>
    </source>
</evidence>
<evidence type="ECO:0000256" key="1">
    <source>
        <dbReference type="ARBA" id="ARBA00000085"/>
    </source>
</evidence>
<evidence type="ECO:0000256" key="3">
    <source>
        <dbReference type="ARBA" id="ARBA00022553"/>
    </source>
</evidence>
<dbReference type="InterPro" id="IPR036890">
    <property type="entry name" value="HATPase_C_sf"/>
</dbReference>
<dbReference type="SMART" id="SM00091">
    <property type="entry name" value="PAS"/>
    <property type="match status" value="3"/>
</dbReference>
<dbReference type="Pfam" id="PF08447">
    <property type="entry name" value="PAS_3"/>
    <property type="match status" value="2"/>
</dbReference>
<dbReference type="Pfam" id="PF08448">
    <property type="entry name" value="PAS_4"/>
    <property type="match status" value="2"/>
</dbReference>
<dbReference type="EMBL" id="JAERQG010000001">
    <property type="protein sequence ID" value="MBL0764533.1"/>
    <property type="molecule type" value="Genomic_DNA"/>
</dbReference>
<sequence>MVKESRKYIVFFLVTASLFTIKQSVVQNGFNDSADYARLINIAGRQRMYSQKVAKLFSYYYNIQDSNVIKQPYYGELSSTLLDWKAAQEELISAQIESATLDSLLSDNLKLINGIIAFYDEKVETGSLDLTYKDFSKIQLAEATFLERMEKSVAILQQKAENDISRLRNINLFLSILFLIVFFVLFALLVNPIIQKLKKSNDNFSDSNSKLQAAEEELRSSLEALTELQTKLEQKERLNKIFVKQSPVPIAMFSREIKLLAASAAWVKDYGFKRDEIIGKNFYLFYNRAEYYWRESFDKALKGEVVSGASEQFTTETGKDFWLDWEVRPWYINEDEIGGILFSFNDVTEKRALQTQNERYKMDMELSNEAAVIGTWETDIVNNKVTWSKVTKQIHGVPADFEPNVSIGLLFYKEGKSRETVTKTFQKTLETGEGFDLELQIVTANNVTKWVRTIGLTEMKDGKCVRVYGTFQDINERKLQEIKIKEESLKMENLLIGTNAGAWEWNVQTGETRFNERWAEIIGYTLEELAPVSIDTWTKYCHPEDLKKSDEALQEHFTGQTPYYEVECRMKHKDGSWIWVVDRGKVFSWTEDGKPLIMFGTYIDITRQKKRHVQFENFVKQAPSAVAMFDKNLCCLAASDKWLDEYGFTGEDVYGQSIYDLFPNTSDNWKELHQACLNGEIKKGTETPFINSQGELVWLNWEMKPWKSMGQIAGIMIHSEDVTKARELEAQKDRIQNVLELTNNVVRVGAWEYEIDSDELYWSDVTKEIHEVEYDYKPSLKEAVEFYEEGKHRATMLKALDDAIKKGESYDVELKIITAKKKELWVRAVGKPIFENNKCVKLLGIFMDVDDAYRYNNEEIVIKKNRLQDVNDSLIKKNKRLADFAQITSHNLRGPVSNLNSLLNLYDNSATKDEKDVIVDKVNTVTDYLNETLNTLVESLAIQETSVIQRKKLFFQEVLDKALPAFQNMIDDFEITLITDFEKAPFVNYNAVYLESIFQNLISNAIKYRSQKRKLEIDIKSYKIKSHTYLEISDNGLGIDLNKYGDKIFGLNRTFHRKEGSKGIGLYMTKQQVESMGGIISVESEVDKGTKFIIRL</sequence>
<comment type="caution">
    <text evidence="11">The sequence shown here is derived from an EMBL/GenBank/DDBJ whole genome shotgun (WGS) entry which is preliminary data.</text>
</comment>
<dbReference type="Pfam" id="PF13426">
    <property type="entry name" value="PAS_9"/>
    <property type="match status" value="1"/>
</dbReference>
<dbReference type="InterPro" id="IPR013655">
    <property type="entry name" value="PAS_fold_3"/>
</dbReference>
<keyword evidence="3" id="KW-0597">Phosphoprotein</keyword>
<dbReference type="Pfam" id="PF02518">
    <property type="entry name" value="HATPase_c"/>
    <property type="match status" value="1"/>
</dbReference>
<dbReference type="InterPro" id="IPR001610">
    <property type="entry name" value="PAC"/>
</dbReference>
<dbReference type="InterPro" id="IPR004358">
    <property type="entry name" value="Sig_transdc_His_kin-like_C"/>
</dbReference>
<feature type="domain" description="PAC" evidence="10">
    <location>
        <begin position="307"/>
        <end position="359"/>
    </location>
</feature>
<keyword evidence="6" id="KW-0175">Coiled coil</keyword>
<dbReference type="PRINTS" id="PR00344">
    <property type="entry name" value="BCTRLSENSOR"/>
</dbReference>
<dbReference type="Gene3D" id="3.30.565.10">
    <property type="entry name" value="Histidine kinase-like ATPase, C-terminal domain"/>
    <property type="match status" value="1"/>
</dbReference>
<evidence type="ECO:0000313" key="11">
    <source>
        <dbReference type="EMBL" id="MBL0764533.1"/>
    </source>
</evidence>
<dbReference type="EC" id="2.7.13.3" evidence="2"/>
<keyword evidence="7" id="KW-0472">Membrane</keyword>
<evidence type="ECO:0000256" key="5">
    <source>
        <dbReference type="ARBA" id="ARBA00022777"/>
    </source>
</evidence>
<comment type="catalytic activity">
    <reaction evidence="1">
        <text>ATP + protein L-histidine = ADP + protein N-phospho-L-histidine.</text>
        <dbReference type="EC" id="2.7.13.3"/>
    </reaction>
</comment>
<dbReference type="InterPro" id="IPR000014">
    <property type="entry name" value="PAS"/>
</dbReference>
<feature type="domain" description="PAS" evidence="9">
    <location>
        <begin position="514"/>
        <end position="560"/>
    </location>
</feature>
<dbReference type="InterPro" id="IPR035965">
    <property type="entry name" value="PAS-like_dom_sf"/>
</dbReference>
<dbReference type="SMART" id="SM00387">
    <property type="entry name" value="HATPase_c"/>
    <property type="match status" value="1"/>
</dbReference>
<dbReference type="InterPro" id="IPR013656">
    <property type="entry name" value="PAS_4"/>
</dbReference>
<dbReference type="CDD" id="cd00130">
    <property type="entry name" value="PAS"/>
    <property type="match status" value="3"/>
</dbReference>
<feature type="domain" description="PAC" evidence="10">
    <location>
        <begin position="435"/>
        <end position="486"/>
    </location>
</feature>
<evidence type="ECO:0000259" key="8">
    <source>
        <dbReference type="PROSITE" id="PS50109"/>
    </source>
</evidence>
<dbReference type="PROSITE" id="PS50113">
    <property type="entry name" value="PAC"/>
    <property type="match status" value="3"/>
</dbReference>
<dbReference type="SMART" id="SM00086">
    <property type="entry name" value="PAC"/>
    <property type="match status" value="4"/>
</dbReference>
<evidence type="ECO:0000313" key="12">
    <source>
        <dbReference type="Proteomes" id="UP000642920"/>
    </source>
</evidence>